<evidence type="ECO:0000313" key="2">
    <source>
        <dbReference type="EMBL" id="TXL82423.1"/>
    </source>
</evidence>
<feature type="compositionally biased region" description="Low complexity" evidence="1">
    <location>
        <begin position="718"/>
        <end position="730"/>
    </location>
</feature>
<feature type="region of interest" description="Disordered" evidence="1">
    <location>
        <begin position="384"/>
        <end position="405"/>
    </location>
</feature>
<gene>
    <name evidence="2" type="ORF">FHP25_01635</name>
</gene>
<feature type="compositionally biased region" description="Low complexity" evidence="1">
    <location>
        <begin position="173"/>
        <end position="183"/>
    </location>
</feature>
<keyword evidence="3" id="KW-1185">Reference proteome</keyword>
<dbReference type="Proteomes" id="UP000321638">
    <property type="component" value="Unassembled WGS sequence"/>
</dbReference>
<dbReference type="AlphaFoldDB" id="A0A5C8PWS1"/>
<evidence type="ECO:0000256" key="1">
    <source>
        <dbReference type="SAM" id="MobiDB-lite"/>
    </source>
</evidence>
<accession>A0A5C8PWS1</accession>
<evidence type="ECO:0000313" key="3">
    <source>
        <dbReference type="Proteomes" id="UP000321638"/>
    </source>
</evidence>
<proteinExistence type="predicted"/>
<name>A0A5C8PWS1_9HYPH</name>
<feature type="region of interest" description="Disordered" evidence="1">
    <location>
        <begin position="173"/>
        <end position="203"/>
    </location>
</feature>
<dbReference type="RefSeq" id="WP_147845128.1">
    <property type="nucleotide sequence ID" value="NZ_VDUZ01000001.1"/>
</dbReference>
<feature type="region of interest" description="Disordered" evidence="1">
    <location>
        <begin position="482"/>
        <end position="504"/>
    </location>
</feature>
<protein>
    <submittedName>
        <fullName evidence="2">Uncharacterized protein</fullName>
    </submittedName>
</protein>
<sequence>MPQRLTLVSATLPPAPMAVNRSLAAIAATTAKAMREGTMQAARRLAVPAIAVGSLASGVAGTYFYGDIAGYVEAHSRSSADASEATPGRMIPAKDAEELRQSLQREHERAEALARDLAAARQEMQAQAAQSSKAGDAAVLARQAGEHAAAELREALRQEHDRAETLARDLAAARGEMQAQAAQSSRAGDDATQSRHAAERTAAELRQALQQERERGEVLAGQLAAARDQIHALSVTAKEGGEAAQAKLTATERAAAEARQGMQAEHDRAEALARDLAAARREIEAQVALVAKANDDAAQVKRTIAGIAADLREGLQQERARAEALSRELALVRGEMEAQAAQPASMAAHAQLAAAERTAAEMRQSLQEARARADTLARELAQARDQMTAQAAQSSKAGDAAERAAAEARQGMKQVRDGAEALAQELALVRGEMVAQAALSGKAGDAAARSVQEAQQAAAEARQGLQQARDRADALARDLVTARRESEANATRAASAGDEARELRQAAAGAKAELQQALAQERERAATLARDLVAARQDLQAQAALSSKTGDEATQARQAAERVAAELRVAMQQQRDRAEGLSRELAMARGEMQAQAALSGTAGGEAMQARQAAEREAAAAQQALRQERERAAALAQELVAAQQAVSAHAARERDIAAQVDLMRKAAEAAAAEYRQALAQERERHRMQQTPVLPQPDAGGGTDGIRSVAAGPADVAGSRPAPVDARPARAPSAQDSPDVGRLMVRASGLLSQGDIGSARAMLERAAEMGSVRAVFALAETYDPLILSTWRTYGTRGDAAKARELYAKAHAGGVAEATARLEALRREP</sequence>
<dbReference type="SUPFAM" id="SSF81901">
    <property type="entry name" value="HCP-like"/>
    <property type="match status" value="1"/>
</dbReference>
<feature type="region of interest" description="Disordered" evidence="1">
    <location>
        <begin position="681"/>
        <end position="736"/>
    </location>
</feature>
<comment type="caution">
    <text evidence="2">The sequence shown here is derived from an EMBL/GenBank/DDBJ whole genome shotgun (WGS) entry which is preliminary data.</text>
</comment>
<feature type="compositionally biased region" description="Polar residues" evidence="1">
    <location>
        <begin position="385"/>
        <end position="396"/>
    </location>
</feature>
<dbReference type="OrthoDB" id="8003401at2"/>
<feature type="compositionally biased region" description="Basic and acidic residues" evidence="1">
    <location>
        <begin position="187"/>
        <end position="203"/>
    </location>
</feature>
<dbReference type="EMBL" id="VDUZ01000001">
    <property type="protein sequence ID" value="TXL82423.1"/>
    <property type="molecule type" value="Genomic_DNA"/>
</dbReference>
<organism evidence="2 3">
    <name type="scientific">Vineibacter terrae</name>
    <dbReference type="NCBI Taxonomy" id="2586908"/>
    <lineage>
        <taxon>Bacteria</taxon>
        <taxon>Pseudomonadati</taxon>
        <taxon>Pseudomonadota</taxon>
        <taxon>Alphaproteobacteria</taxon>
        <taxon>Hyphomicrobiales</taxon>
        <taxon>Vineibacter</taxon>
    </lineage>
</organism>
<reference evidence="2 3" key="1">
    <citation type="submission" date="2019-06" db="EMBL/GenBank/DDBJ databases">
        <title>New taxonomy in bacterial strain CC-CFT640, isolated from vineyard.</title>
        <authorList>
            <person name="Lin S.-Y."/>
            <person name="Tsai C.-F."/>
            <person name="Young C.-C."/>
        </authorList>
    </citation>
    <scope>NUCLEOTIDE SEQUENCE [LARGE SCALE GENOMIC DNA]</scope>
    <source>
        <strain evidence="2 3">CC-CFT640</strain>
    </source>
</reference>